<evidence type="ECO:0000256" key="9">
    <source>
        <dbReference type="ARBA" id="ARBA00041206"/>
    </source>
</evidence>
<dbReference type="EnsemblMetazoa" id="GPAI003903-RA">
    <property type="protein sequence ID" value="GPAI003903-PA"/>
    <property type="gene ID" value="GPAI003903"/>
</dbReference>
<dbReference type="STRING" id="7398.A0A1A9Z4P7"/>
<dbReference type="Proteomes" id="UP000092445">
    <property type="component" value="Unassembled WGS sequence"/>
</dbReference>
<dbReference type="AlphaFoldDB" id="A0A1A9Z4P7"/>
<evidence type="ECO:0000256" key="5">
    <source>
        <dbReference type="ARBA" id="ARBA00023128"/>
    </source>
</evidence>
<evidence type="ECO:0000256" key="6">
    <source>
        <dbReference type="ARBA" id="ARBA00023274"/>
    </source>
</evidence>
<reference evidence="10" key="2">
    <citation type="submission" date="2020-05" db="UniProtKB">
        <authorList>
            <consortium name="EnsemblMetazoa"/>
        </authorList>
    </citation>
    <scope>IDENTIFICATION</scope>
    <source>
        <strain evidence="10">IAEA</strain>
    </source>
</reference>
<keyword evidence="4" id="KW-0175">Coiled coil</keyword>
<dbReference type="PANTHER" id="PTHR11362">
    <property type="entry name" value="PHOSPHATIDYLETHANOLAMINE-BINDING PROTEIN"/>
    <property type="match status" value="1"/>
</dbReference>
<keyword evidence="5" id="KW-0496">Mitochondrion</keyword>
<dbReference type="SUPFAM" id="SSF49777">
    <property type="entry name" value="PEBP-like"/>
    <property type="match status" value="1"/>
</dbReference>
<dbReference type="GO" id="GO:0005743">
    <property type="term" value="C:mitochondrial inner membrane"/>
    <property type="evidence" value="ECO:0007669"/>
    <property type="project" value="UniProtKB-ARBA"/>
</dbReference>
<dbReference type="GO" id="GO:0005762">
    <property type="term" value="C:mitochondrial large ribosomal subunit"/>
    <property type="evidence" value="ECO:0007669"/>
    <property type="project" value="TreeGrafter"/>
</dbReference>
<evidence type="ECO:0000256" key="1">
    <source>
        <dbReference type="ARBA" id="ARBA00004173"/>
    </source>
</evidence>
<proteinExistence type="inferred from homology"/>
<sequence length="415" mass="48829">MAFSSFIIKQQLQRGISGITPLLSIIRNGHTIRGKRPGVARTLAQRLQEENPQDAELIARVDIGFPKLRAPRSHRQERIQHLKVQRKNVELEKKARNHTRKVLISLDDVSKEYMRINRPYDLRIIADHYGVYKDLFDLAYFVPRVNLDIQYHLDSGIDIPVYNGNVIKPFEARETPSVRFDGKTDPITGKPSNSQSLWCLLATNPDSHPAAQNKEIVHWFIANIPNGEVNKGEVLIDYLQPFPPKGIGFQRFVFVLYKQNKRIDFNNFKIDKISNNNLEKRTFKTLDFYRQYQDDITPAGLAFYQTDYDNSLTKFYHEVLNLKEPIYEYDFPDIYMADQQQFPLKRPFNTYMDRYRDIKQVNKEFLERKLAKTHPFDGPEPQLRYPNAQPLRGIPSWLRTEIRKERLKIGRINDY</sequence>
<organism evidence="10 11">
    <name type="scientific">Glossina pallidipes</name>
    <name type="common">Tsetse fly</name>
    <dbReference type="NCBI Taxonomy" id="7398"/>
    <lineage>
        <taxon>Eukaryota</taxon>
        <taxon>Metazoa</taxon>
        <taxon>Ecdysozoa</taxon>
        <taxon>Arthropoda</taxon>
        <taxon>Hexapoda</taxon>
        <taxon>Insecta</taxon>
        <taxon>Pterygota</taxon>
        <taxon>Neoptera</taxon>
        <taxon>Endopterygota</taxon>
        <taxon>Diptera</taxon>
        <taxon>Brachycera</taxon>
        <taxon>Muscomorpha</taxon>
        <taxon>Hippoboscoidea</taxon>
        <taxon>Glossinidae</taxon>
        <taxon>Glossina</taxon>
    </lineage>
</organism>
<dbReference type="Gene3D" id="3.90.280.10">
    <property type="entry name" value="PEBP-like"/>
    <property type="match status" value="1"/>
</dbReference>
<evidence type="ECO:0000313" key="10">
    <source>
        <dbReference type="EnsemblMetazoa" id="GPAI003903-PA"/>
    </source>
</evidence>
<keyword evidence="3" id="KW-0689">Ribosomal protein</keyword>
<dbReference type="FunFam" id="3.90.280.10:FF:000002">
    <property type="entry name" value="39S ribosomal protein L38, mitochondrial"/>
    <property type="match status" value="1"/>
</dbReference>
<protein>
    <recommendedName>
        <fullName evidence="8">Large ribosomal subunit protein mL38</fullName>
    </recommendedName>
    <alternativeName>
        <fullName evidence="9">39S ribosomal protein L38, mitochondrial</fullName>
    </alternativeName>
</protein>
<comment type="similarity">
    <text evidence="7">Belongs to the phosphatidylethanolamine-binding protein family. Mitochondrion-specific ribosomal protein mL38 subfamily.</text>
</comment>
<dbReference type="VEuPathDB" id="VectorBase:GPAI003903"/>
<dbReference type="InterPro" id="IPR008914">
    <property type="entry name" value="PEBP"/>
</dbReference>
<accession>A0A1A9Z4P7</accession>
<keyword evidence="2" id="KW-0809">Transit peptide</keyword>
<keyword evidence="6" id="KW-0687">Ribonucleoprotein</keyword>
<dbReference type="PANTHER" id="PTHR11362:SF133">
    <property type="entry name" value="LARGE RIBOSOMAL SUBUNIT PROTEIN ML38"/>
    <property type="match status" value="1"/>
</dbReference>
<evidence type="ECO:0000256" key="7">
    <source>
        <dbReference type="ARBA" id="ARBA00038016"/>
    </source>
</evidence>
<comment type="subcellular location">
    <subcellularLocation>
        <location evidence="1">Mitochondrion</location>
    </subcellularLocation>
</comment>
<reference evidence="11" key="1">
    <citation type="submission" date="2014-03" db="EMBL/GenBank/DDBJ databases">
        <authorList>
            <person name="Aksoy S."/>
            <person name="Warren W."/>
            <person name="Wilson R.K."/>
        </authorList>
    </citation>
    <scope>NUCLEOTIDE SEQUENCE [LARGE SCALE GENOMIC DNA]</scope>
    <source>
        <strain evidence="11">IAEA</strain>
    </source>
</reference>
<evidence type="ECO:0000256" key="4">
    <source>
        <dbReference type="ARBA" id="ARBA00023054"/>
    </source>
</evidence>
<dbReference type="InterPro" id="IPR036610">
    <property type="entry name" value="PEBP-like_sf"/>
</dbReference>
<evidence type="ECO:0000256" key="3">
    <source>
        <dbReference type="ARBA" id="ARBA00022980"/>
    </source>
</evidence>
<evidence type="ECO:0000313" key="11">
    <source>
        <dbReference type="Proteomes" id="UP000092445"/>
    </source>
</evidence>
<evidence type="ECO:0000256" key="2">
    <source>
        <dbReference type="ARBA" id="ARBA00022946"/>
    </source>
</evidence>
<dbReference type="Pfam" id="PF01161">
    <property type="entry name" value="PBP"/>
    <property type="match status" value="1"/>
</dbReference>
<dbReference type="CDD" id="cd00866">
    <property type="entry name" value="PEBP_euk"/>
    <property type="match status" value="1"/>
</dbReference>
<keyword evidence="11" id="KW-1185">Reference proteome</keyword>
<dbReference type="InterPro" id="IPR035810">
    <property type="entry name" value="PEBP_euk"/>
</dbReference>
<evidence type="ECO:0000256" key="8">
    <source>
        <dbReference type="ARBA" id="ARBA00039444"/>
    </source>
</evidence>
<name>A0A1A9Z4P7_GLOPL</name>